<comment type="caution">
    <text evidence="3">The sequence shown here is derived from an EMBL/GenBank/DDBJ whole genome shotgun (WGS) entry which is preliminary data.</text>
</comment>
<dbReference type="AlphaFoldDB" id="A0A438FRQ4"/>
<feature type="compositionally biased region" description="Polar residues" evidence="1">
    <location>
        <begin position="219"/>
        <end position="228"/>
    </location>
</feature>
<dbReference type="Proteomes" id="UP000288805">
    <property type="component" value="Unassembled WGS sequence"/>
</dbReference>
<proteinExistence type="predicted"/>
<feature type="domain" description="Reverse transcriptase Ty1/copia-type" evidence="2">
    <location>
        <begin position="504"/>
        <end position="599"/>
    </location>
</feature>
<dbReference type="CDD" id="cd09272">
    <property type="entry name" value="RNase_HI_RT_Ty1"/>
    <property type="match status" value="1"/>
</dbReference>
<dbReference type="Pfam" id="PF07727">
    <property type="entry name" value="RVT_2"/>
    <property type="match status" value="2"/>
</dbReference>
<feature type="compositionally biased region" description="Low complexity" evidence="1">
    <location>
        <begin position="160"/>
        <end position="176"/>
    </location>
</feature>
<accession>A0A438FRQ4</accession>
<evidence type="ECO:0000313" key="3">
    <source>
        <dbReference type="EMBL" id="RVW62636.1"/>
    </source>
</evidence>
<dbReference type="SUPFAM" id="SSF56672">
    <property type="entry name" value="DNA/RNA polymerases"/>
    <property type="match status" value="1"/>
</dbReference>
<feature type="region of interest" description="Disordered" evidence="1">
    <location>
        <begin position="209"/>
        <end position="228"/>
    </location>
</feature>
<sequence length="884" mass="98951">MVTTLNAKNKLRFIDGTISRPVATDLLAGPWSRCNSMVISWLSNSVCKEISESILYHETTIEIWNDLYERFHQGSDELQEFKAIPVCNCGGMRVYMEDQQRESVMQFLLGLNESFIPIRAQILLMEPTPLLNKVFSLVVQEERQRSLTTSNSPAFTAPVSSRFQAASRASSPTNSSRSRKDRPLCTHCNILGHTVDQCYKIHGYPPGFRNRPNFRPNGSHPNQMLPNSLHTNQLTLTDGSTASASPLPLTHDQHNQLLALLSLHSSSGSSTSFGDSNPLQQSISNFTGPFTGEADWMGRRQGNLYLLDSSVFHSISSVFVVDNNTSTHNNNFVASDFFSEKVLPVVPVSTLSPSFDNSTSHPNSPDSSSNDTSPHTTSHTTTRSSRVSQPPKYLSAYHFVVPEWQHAMRAELQALESNNTWYKARLVAKGFTQQEGVDFFYTFSPVAKMVTVKVLLSLASIYNWHLTHLDVNNAFLHGNLSEEVFMHLPPGYHREGEPLLPSNTVYYSLFIKTAGNDFIALLVYVDDIIVASNNKIAADNLKNSLNKSFKLKDLGNLKYFLGLEVARSAKGILINQRKYALELLSETGYLGCKPAKTPMQLNMQLSQDDGELLTDPNMYRRLIGKLIYLTITRPNLTYSMNKLIQFLSQPRRPHLQAVYRILQYIKGSPGKGIFFSASSSLQLKAFSDSDWAACPDSRKSVTGFCIFLGDSLISWKSKKQRTVSRSSAEAEYRAMAHVTCELTWFISLLKDLGVPHTQLALLYCDNQAALHIAANPVFHERTKHIEIDCHIVREKIQTVKSNSRSTEDSSSFSLAKDIVVQAVAELPLLSEELDEHPSLRDNEEPTCWPLVPSIKLHFLLTPFDAVKSGIEELGESSHRIVSMQ</sequence>
<evidence type="ECO:0000256" key="1">
    <source>
        <dbReference type="SAM" id="MobiDB-lite"/>
    </source>
</evidence>
<protein>
    <submittedName>
        <fullName evidence="3">Retrovirus-related Pol polyprotein from transposon RE1</fullName>
    </submittedName>
</protein>
<dbReference type="PANTHER" id="PTHR11439">
    <property type="entry name" value="GAG-POL-RELATED RETROTRANSPOSON"/>
    <property type="match status" value="1"/>
</dbReference>
<feature type="compositionally biased region" description="Low complexity" evidence="1">
    <location>
        <begin position="354"/>
        <end position="386"/>
    </location>
</feature>
<evidence type="ECO:0000313" key="4">
    <source>
        <dbReference type="Proteomes" id="UP000288805"/>
    </source>
</evidence>
<gene>
    <name evidence="3" type="primary">RE1_2647</name>
    <name evidence="3" type="ORF">CK203_063474</name>
</gene>
<name>A0A438FRQ4_VITVI</name>
<reference evidence="3 4" key="1">
    <citation type="journal article" date="2018" name="PLoS Genet.">
        <title>Population sequencing reveals clonal diversity and ancestral inbreeding in the grapevine cultivar Chardonnay.</title>
        <authorList>
            <person name="Roach M.J."/>
            <person name="Johnson D.L."/>
            <person name="Bohlmann J."/>
            <person name="van Vuuren H.J."/>
            <person name="Jones S.J."/>
            <person name="Pretorius I.S."/>
            <person name="Schmidt S.A."/>
            <person name="Borneman A.R."/>
        </authorList>
    </citation>
    <scope>NUCLEOTIDE SEQUENCE [LARGE SCALE GENOMIC DNA]</scope>
    <source>
        <strain evidence="4">cv. Chardonnay</strain>
        <tissue evidence="3">Leaf</tissue>
    </source>
</reference>
<feature type="region of interest" description="Disordered" evidence="1">
    <location>
        <begin position="354"/>
        <end position="389"/>
    </location>
</feature>
<dbReference type="InterPro" id="IPR013103">
    <property type="entry name" value="RVT_2"/>
</dbReference>
<feature type="region of interest" description="Disordered" evidence="1">
    <location>
        <begin position="147"/>
        <end position="183"/>
    </location>
</feature>
<dbReference type="PANTHER" id="PTHR11439:SF494">
    <property type="entry name" value="CYSTEINE-RICH RLK (RECEPTOR-LIKE PROTEIN KINASE) 8"/>
    <property type="match status" value="1"/>
</dbReference>
<feature type="domain" description="Reverse transcriptase Ty1/copia-type" evidence="2">
    <location>
        <begin position="418"/>
        <end position="497"/>
    </location>
</feature>
<dbReference type="InterPro" id="IPR043502">
    <property type="entry name" value="DNA/RNA_pol_sf"/>
</dbReference>
<feature type="compositionally biased region" description="Low complexity" evidence="1">
    <location>
        <begin position="209"/>
        <end position="218"/>
    </location>
</feature>
<organism evidence="3 4">
    <name type="scientific">Vitis vinifera</name>
    <name type="common">Grape</name>
    <dbReference type="NCBI Taxonomy" id="29760"/>
    <lineage>
        <taxon>Eukaryota</taxon>
        <taxon>Viridiplantae</taxon>
        <taxon>Streptophyta</taxon>
        <taxon>Embryophyta</taxon>
        <taxon>Tracheophyta</taxon>
        <taxon>Spermatophyta</taxon>
        <taxon>Magnoliopsida</taxon>
        <taxon>eudicotyledons</taxon>
        <taxon>Gunneridae</taxon>
        <taxon>Pentapetalae</taxon>
        <taxon>rosids</taxon>
        <taxon>Vitales</taxon>
        <taxon>Vitaceae</taxon>
        <taxon>Viteae</taxon>
        <taxon>Vitis</taxon>
    </lineage>
</organism>
<evidence type="ECO:0000259" key="2">
    <source>
        <dbReference type="Pfam" id="PF07727"/>
    </source>
</evidence>
<dbReference type="EMBL" id="QGNW01000765">
    <property type="protein sequence ID" value="RVW62636.1"/>
    <property type="molecule type" value="Genomic_DNA"/>
</dbReference>